<name>A0ABV8LHJ6_9ACTN</name>
<dbReference type="Gene3D" id="1.10.10.10">
    <property type="entry name" value="Winged helix-like DNA-binding domain superfamily/Winged helix DNA-binding domain"/>
    <property type="match status" value="1"/>
</dbReference>
<evidence type="ECO:0000256" key="6">
    <source>
        <dbReference type="ARBA" id="ARBA00049348"/>
    </source>
</evidence>
<evidence type="ECO:0000256" key="1">
    <source>
        <dbReference type="ARBA" id="ARBA00001286"/>
    </source>
</evidence>
<dbReference type="GO" id="GO:0032259">
    <property type="term" value="P:methylation"/>
    <property type="evidence" value="ECO:0007669"/>
    <property type="project" value="UniProtKB-KW"/>
</dbReference>
<dbReference type="InterPro" id="IPR036388">
    <property type="entry name" value="WH-like_DNA-bd_sf"/>
</dbReference>
<protein>
    <submittedName>
        <fullName evidence="8">Methylated-DNA--[protein]-cysteine S-methyltransferase</fullName>
        <ecNumber evidence="8">2.1.1.63</ecNumber>
    </submittedName>
</protein>
<feature type="domain" description="Methylated-DNA-[protein]-cysteine S-methyltransferase DNA binding" evidence="7">
    <location>
        <begin position="74"/>
        <end position="151"/>
    </location>
</feature>
<keyword evidence="2 8" id="KW-0489">Methyltransferase</keyword>
<evidence type="ECO:0000313" key="9">
    <source>
        <dbReference type="Proteomes" id="UP001595816"/>
    </source>
</evidence>
<evidence type="ECO:0000256" key="3">
    <source>
        <dbReference type="ARBA" id="ARBA00022679"/>
    </source>
</evidence>
<organism evidence="8 9">
    <name type="scientific">Hamadaea flava</name>
    <dbReference type="NCBI Taxonomy" id="1742688"/>
    <lineage>
        <taxon>Bacteria</taxon>
        <taxon>Bacillati</taxon>
        <taxon>Actinomycetota</taxon>
        <taxon>Actinomycetes</taxon>
        <taxon>Micromonosporales</taxon>
        <taxon>Micromonosporaceae</taxon>
        <taxon>Hamadaea</taxon>
    </lineage>
</organism>
<comment type="catalytic activity">
    <reaction evidence="6">
        <text>a 6-O-methyl-2'-deoxyguanosine in DNA + L-cysteinyl-[protein] = S-methyl-L-cysteinyl-[protein] + a 2'-deoxyguanosine in DNA</text>
        <dbReference type="Rhea" id="RHEA:24000"/>
        <dbReference type="Rhea" id="RHEA-COMP:10131"/>
        <dbReference type="Rhea" id="RHEA-COMP:10132"/>
        <dbReference type="Rhea" id="RHEA-COMP:11367"/>
        <dbReference type="Rhea" id="RHEA-COMP:11368"/>
        <dbReference type="ChEBI" id="CHEBI:29950"/>
        <dbReference type="ChEBI" id="CHEBI:82612"/>
        <dbReference type="ChEBI" id="CHEBI:85445"/>
        <dbReference type="ChEBI" id="CHEBI:85448"/>
        <dbReference type="EC" id="2.1.1.63"/>
    </reaction>
</comment>
<dbReference type="PANTHER" id="PTHR10815">
    <property type="entry name" value="METHYLATED-DNA--PROTEIN-CYSTEINE METHYLTRANSFERASE"/>
    <property type="match status" value="1"/>
</dbReference>
<dbReference type="InterPro" id="IPR036217">
    <property type="entry name" value="MethylDNA_cys_MeTrfase_DNAb"/>
</dbReference>
<accession>A0ABV8LHJ6</accession>
<gene>
    <name evidence="8" type="ORF">ACFOZ4_07330</name>
</gene>
<keyword evidence="5" id="KW-0234">DNA repair</keyword>
<dbReference type="InterPro" id="IPR014048">
    <property type="entry name" value="MethylDNA_cys_MeTrfase_DNA-bd"/>
</dbReference>
<keyword evidence="4" id="KW-0227">DNA damage</keyword>
<evidence type="ECO:0000259" key="7">
    <source>
        <dbReference type="Pfam" id="PF01035"/>
    </source>
</evidence>
<dbReference type="EMBL" id="JBHSAY010000005">
    <property type="protein sequence ID" value="MFC4130412.1"/>
    <property type="molecule type" value="Genomic_DNA"/>
</dbReference>
<dbReference type="PANTHER" id="PTHR10815:SF14">
    <property type="entry name" value="BIFUNCTIONAL TRANSCRIPTIONAL ACTIVATOR_DNA REPAIR ENZYME ADA"/>
    <property type="match status" value="1"/>
</dbReference>
<evidence type="ECO:0000256" key="4">
    <source>
        <dbReference type="ARBA" id="ARBA00022763"/>
    </source>
</evidence>
<dbReference type="Proteomes" id="UP001595816">
    <property type="component" value="Unassembled WGS sequence"/>
</dbReference>
<dbReference type="InterPro" id="IPR001497">
    <property type="entry name" value="MethylDNA_cys_MeTrfase_AS"/>
</dbReference>
<sequence length="152" mass="16595">MDTPLGPFSVLADGPVVLASGFTTDEGTLRRNVHPSLHGMYRPDPDPIRAAVDAYFAGDVAAIDEIQVRQIGSPFRSQAWKVLREVHDPITYTRFAELSGNPRAIRAAASACATNAAALFVPCHRILRTDGSLGGYLWGLDVKRELLQHEQK</sequence>
<reference evidence="9" key="1">
    <citation type="journal article" date="2019" name="Int. J. Syst. Evol. Microbiol.">
        <title>The Global Catalogue of Microorganisms (GCM) 10K type strain sequencing project: providing services to taxonomists for standard genome sequencing and annotation.</title>
        <authorList>
            <consortium name="The Broad Institute Genomics Platform"/>
            <consortium name="The Broad Institute Genome Sequencing Center for Infectious Disease"/>
            <person name="Wu L."/>
            <person name="Ma J."/>
        </authorList>
    </citation>
    <scope>NUCLEOTIDE SEQUENCE [LARGE SCALE GENOMIC DNA]</scope>
    <source>
        <strain evidence="9">CGMCC 4.7289</strain>
    </source>
</reference>
<keyword evidence="3 8" id="KW-0808">Transferase</keyword>
<dbReference type="Pfam" id="PF01035">
    <property type="entry name" value="DNA_binding_1"/>
    <property type="match status" value="1"/>
</dbReference>
<evidence type="ECO:0000256" key="5">
    <source>
        <dbReference type="ARBA" id="ARBA00023204"/>
    </source>
</evidence>
<dbReference type="PROSITE" id="PS00374">
    <property type="entry name" value="MGMT"/>
    <property type="match status" value="1"/>
</dbReference>
<dbReference type="SUPFAM" id="SSF46767">
    <property type="entry name" value="Methylated DNA-protein cysteine methyltransferase, C-terminal domain"/>
    <property type="match status" value="1"/>
</dbReference>
<comment type="caution">
    <text evidence="8">The sequence shown here is derived from an EMBL/GenBank/DDBJ whole genome shotgun (WGS) entry which is preliminary data.</text>
</comment>
<dbReference type="RefSeq" id="WP_253763690.1">
    <property type="nucleotide sequence ID" value="NZ_JAMZDZ010000001.1"/>
</dbReference>
<dbReference type="CDD" id="cd06445">
    <property type="entry name" value="ATase"/>
    <property type="match status" value="1"/>
</dbReference>
<dbReference type="EC" id="2.1.1.63" evidence="8"/>
<comment type="catalytic activity">
    <reaction evidence="1">
        <text>a 4-O-methyl-thymidine in DNA + L-cysteinyl-[protein] = a thymidine in DNA + S-methyl-L-cysteinyl-[protein]</text>
        <dbReference type="Rhea" id="RHEA:53428"/>
        <dbReference type="Rhea" id="RHEA-COMP:10131"/>
        <dbReference type="Rhea" id="RHEA-COMP:10132"/>
        <dbReference type="Rhea" id="RHEA-COMP:13555"/>
        <dbReference type="Rhea" id="RHEA-COMP:13556"/>
        <dbReference type="ChEBI" id="CHEBI:29950"/>
        <dbReference type="ChEBI" id="CHEBI:82612"/>
        <dbReference type="ChEBI" id="CHEBI:137386"/>
        <dbReference type="ChEBI" id="CHEBI:137387"/>
        <dbReference type="EC" id="2.1.1.63"/>
    </reaction>
</comment>
<evidence type="ECO:0000256" key="2">
    <source>
        <dbReference type="ARBA" id="ARBA00022603"/>
    </source>
</evidence>
<evidence type="ECO:0000313" key="8">
    <source>
        <dbReference type="EMBL" id="MFC4130412.1"/>
    </source>
</evidence>
<keyword evidence="9" id="KW-1185">Reference proteome</keyword>
<dbReference type="GO" id="GO:0003908">
    <property type="term" value="F:methylated-DNA-[protein]-cysteine S-methyltransferase activity"/>
    <property type="evidence" value="ECO:0007669"/>
    <property type="project" value="UniProtKB-EC"/>
</dbReference>
<dbReference type="NCBIfam" id="TIGR00589">
    <property type="entry name" value="ogt"/>
    <property type="match status" value="1"/>
</dbReference>
<proteinExistence type="predicted"/>